<feature type="transmembrane region" description="Helical" evidence="2">
    <location>
        <begin position="361"/>
        <end position="381"/>
    </location>
</feature>
<dbReference type="EMBL" id="GG670840">
    <property type="protein sequence ID" value="EER20071.1"/>
    <property type="molecule type" value="Genomic_DNA"/>
</dbReference>
<feature type="region of interest" description="Disordered" evidence="1">
    <location>
        <begin position="75"/>
        <end position="98"/>
    </location>
</feature>
<accession>C5K641</accession>
<feature type="transmembrane region" description="Helical" evidence="2">
    <location>
        <begin position="411"/>
        <end position="431"/>
    </location>
</feature>
<evidence type="ECO:0000256" key="1">
    <source>
        <dbReference type="SAM" id="MobiDB-lite"/>
    </source>
</evidence>
<keyword evidence="2" id="KW-0472">Membrane</keyword>
<gene>
    <name evidence="3" type="ORF">Pmar_PMAR007356</name>
</gene>
<reference evidence="3 4" key="1">
    <citation type="submission" date="2008-07" db="EMBL/GenBank/DDBJ databases">
        <authorList>
            <person name="El-Sayed N."/>
            <person name="Caler E."/>
            <person name="Inman J."/>
            <person name="Amedeo P."/>
            <person name="Hass B."/>
            <person name="Wortman J."/>
        </authorList>
    </citation>
    <scope>NUCLEOTIDE SEQUENCE [LARGE SCALE GENOMIC DNA]</scope>
    <source>
        <strain evidence="4">ATCC 50983 / TXsc</strain>
    </source>
</reference>
<evidence type="ECO:0000256" key="2">
    <source>
        <dbReference type="SAM" id="Phobius"/>
    </source>
</evidence>
<dbReference type="InParanoid" id="C5K641"/>
<name>C5K641_PERM5</name>
<protein>
    <submittedName>
        <fullName evidence="3">Uncharacterized protein</fullName>
    </submittedName>
</protein>
<dbReference type="Proteomes" id="UP000007800">
    <property type="component" value="Unassembled WGS sequence"/>
</dbReference>
<sequence>MSLPSPTTTNDDGGGVIVLPTIESSQELGTPSKVVVITKPPILPILGYTWIVEPTLGIIPIYECPQLGQTFISSSSNAAGSSGREGGGGQSPDGPRCQVSVPLKESFMKLVNDTGFAVPEGLPIEDRYVDIGLRREKAEGMAKMAIELPSKRKYLRAQLERRWEEEEAILRAQELEDRQELRSAGFYTIPDHAALPHDAKAHHPMPLPTDGGFAESASSSLTCSITLANTNYQTPVKSSSSSMAAIISNNNNNTAPHPTATTSPVASTPFTLSAMWTPETQAPLGNNPNVGPLWSSRQSSVLSSAAAVAVGAGAATTGIVSRDLTTKRYDTHAWKRRIKQWKELKAQKLSTYHNKQLSRSILLNIFFILLITVTLFLIIYFSPQQLKTQRTVLEAVIGNVSIWNVSTWLDLLIFVDVLLDVMLFLIACMLVKWPSAPLFSRHIQGVLNKTAAAAAAEEEEAAAVAGRRHSITLKDHSHVVHAGINVDNSECCTTGDGGDLESAIPSEGYDDDDDIESSIVIINSDNDDTDSSTDTKSLEFVLEQNITSNCCLMIACHLSTMTNERYATFTNTLRSAMNVFPPSHIFVCDNGPTLQPQDQTQWATEEVHPDINYLYTPEGNKTFAFYWCNKYWIPFLEANHKIPQFTYAVIIDDDVPLPHDLHIPQEQLTKDPTIKAVHFPITAASPNGNPNILVRCQDIEYKMAAVHKLFQASMARCLSCHGAIALWDREALDEIFYEHDTVFNGEDM</sequence>
<keyword evidence="2" id="KW-1133">Transmembrane helix</keyword>
<dbReference type="AlphaFoldDB" id="C5K641"/>
<organism evidence="4">
    <name type="scientific">Perkinsus marinus (strain ATCC 50983 / TXsc)</name>
    <dbReference type="NCBI Taxonomy" id="423536"/>
    <lineage>
        <taxon>Eukaryota</taxon>
        <taxon>Sar</taxon>
        <taxon>Alveolata</taxon>
        <taxon>Perkinsozoa</taxon>
        <taxon>Perkinsea</taxon>
        <taxon>Perkinsida</taxon>
        <taxon>Perkinsidae</taxon>
        <taxon>Perkinsus</taxon>
    </lineage>
</organism>
<dbReference type="SUPFAM" id="SSF53448">
    <property type="entry name" value="Nucleotide-diphospho-sugar transferases"/>
    <property type="match status" value="1"/>
</dbReference>
<dbReference type="GeneID" id="9059057"/>
<dbReference type="Gene3D" id="3.90.550.10">
    <property type="entry name" value="Spore Coat Polysaccharide Biosynthesis Protein SpsA, Chain A"/>
    <property type="match status" value="1"/>
</dbReference>
<keyword evidence="4" id="KW-1185">Reference proteome</keyword>
<evidence type="ECO:0000313" key="3">
    <source>
        <dbReference type="EMBL" id="EER20071.1"/>
    </source>
</evidence>
<dbReference type="InterPro" id="IPR029044">
    <property type="entry name" value="Nucleotide-diphossugar_trans"/>
</dbReference>
<evidence type="ECO:0000313" key="4">
    <source>
        <dbReference type="Proteomes" id="UP000007800"/>
    </source>
</evidence>
<proteinExistence type="predicted"/>
<dbReference type="OrthoDB" id="2590398at2759"/>
<dbReference type="RefSeq" id="XP_002788275.1">
    <property type="nucleotide sequence ID" value="XM_002788229.1"/>
</dbReference>
<keyword evidence="2" id="KW-0812">Transmembrane</keyword>